<gene>
    <name evidence="6" type="ORF">S06H3_49505</name>
</gene>
<dbReference type="Pfam" id="PF12797">
    <property type="entry name" value="Fer4_2"/>
    <property type="match status" value="1"/>
</dbReference>
<keyword evidence="3" id="KW-0408">Iron</keyword>
<reference evidence="6" key="1">
    <citation type="journal article" date="2014" name="Front. Microbiol.">
        <title>High frequency of phylogenetically diverse reductive dehalogenase-homologous genes in deep subseafloor sedimentary metagenomes.</title>
        <authorList>
            <person name="Kawai M."/>
            <person name="Futagami T."/>
            <person name="Toyoda A."/>
            <person name="Takaki Y."/>
            <person name="Nishi S."/>
            <person name="Hori S."/>
            <person name="Arai W."/>
            <person name="Tsubouchi T."/>
            <person name="Morono Y."/>
            <person name="Uchiyama I."/>
            <person name="Ito T."/>
            <person name="Fujiyama A."/>
            <person name="Inagaki F."/>
            <person name="Takami H."/>
        </authorList>
    </citation>
    <scope>NUCLEOTIDE SEQUENCE</scope>
    <source>
        <strain evidence="6">Expedition CK06-06</strain>
    </source>
</reference>
<keyword evidence="1" id="KW-0004">4Fe-4S</keyword>
<protein>
    <recommendedName>
        <fullName evidence="5">4Fe-4S ferredoxin-type domain-containing protein</fullName>
    </recommendedName>
</protein>
<dbReference type="Pfam" id="PF13247">
    <property type="entry name" value="Fer4_11"/>
    <property type="match status" value="1"/>
</dbReference>
<dbReference type="AlphaFoldDB" id="X1MVG3"/>
<dbReference type="GO" id="GO:0051539">
    <property type="term" value="F:4 iron, 4 sulfur cluster binding"/>
    <property type="evidence" value="ECO:0007669"/>
    <property type="project" value="UniProtKB-KW"/>
</dbReference>
<feature type="domain" description="4Fe-4S ferredoxin-type" evidence="5">
    <location>
        <begin position="59"/>
        <end position="90"/>
    </location>
</feature>
<dbReference type="Gene3D" id="3.30.70.20">
    <property type="match status" value="2"/>
</dbReference>
<organism evidence="6">
    <name type="scientific">marine sediment metagenome</name>
    <dbReference type="NCBI Taxonomy" id="412755"/>
    <lineage>
        <taxon>unclassified sequences</taxon>
        <taxon>metagenomes</taxon>
        <taxon>ecological metagenomes</taxon>
    </lineage>
</organism>
<dbReference type="InterPro" id="IPR050954">
    <property type="entry name" value="ET_IronSulfur_Cluster-Binding"/>
</dbReference>
<evidence type="ECO:0000313" key="6">
    <source>
        <dbReference type="EMBL" id="GAI35687.1"/>
    </source>
</evidence>
<accession>X1MVG3</accession>
<sequence length="98" mass="11086">MARWGMVIDLDKCVGCQACTIACKEENNVPHGSPEEQGQRREIYWNRVIAVSEGEYPAVRVEFIPMPCMHCDDAPCITVCPAKATYHRDDGIVIQDFR</sequence>
<evidence type="ECO:0000256" key="3">
    <source>
        <dbReference type="ARBA" id="ARBA00023004"/>
    </source>
</evidence>
<dbReference type="PANTHER" id="PTHR43177:SF3">
    <property type="entry name" value="PROTEIN NRFC HOMOLOG"/>
    <property type="match status" value="1"/>
</dbReference>
<dbReference type="PANTHER" id="PTHR43177">
    <property type="entry name" value="PROTEIN NRFC"/>
    <property type="match status" value="1"/>
</dbReference>
<feature type="domain" description="4Fe-4S ferredoxin-type" evidence="5">
    <location>
        <begin position="4"/>
        <end position="33"/>
    </location>
</feature>
<dbReference type="GO" id="GO:0046872">
    <property type="term" value="F:metal ion binding"/>
    <property type="evidence" value="ECO:0007669"/>
    <property type="project" value="UniProtKB-KW"/>
</dbReference>
<evidence type="ECO:0000259" key="5">
    <source>
        <dbReference type="PROSITE" id="PS51379"/>
    </source>
</evidence>
<proteinExistence type="predicted"/>
<keyword evidence="4" id="KW-0411">Iron-sulfur</keyword>
<dbReference type="EMBL" id="BARV01031261">
    <property type="protein sequence ID" value="GAI35687.1"/>
    <property type="molecule type" value="Genomic_DNA"/>
</dbReference>
<feature type="non-terminal residue" evidence="6">
    <location>
        <position position="98"/>
    </location>
</feature>
<dbReference type="PROSITE" id="PS51379">
    <property type="entry name" value="4FE4S_FER_2"/>
    <property type="match status" value="2"/>
</dbReference>
<dbReference type="SUPFAM" id="SSF54862">
    <property type="entry name" value="4Fe-4S ferredoxins"/>
    <property type="match status" value="1"/>
</dbReference>
<evidence type="ECO:0000256" key="1">
    <source>
        <dbReference type="ARBA" id="ARBA00022485"/>
    </source>
</evidence>
<evidence type="ECO:0000256" key="2">
    <source>
        <dbReference type="ARBA" id="ARBA00022723"/>
    </source>
</evidence>
<name>X1MVG3_9ZZZZ</name>
<dbReference type="InterPro" id="IPR017896">
    <property type="entry name" value="4Fe4S_Fe-S-bd"/>
</dbReference>
<evidence type="ECO:0000256" key="4">
    <source>
        <dbReference type="ARBA" id="ARBA00023014"/>
    </source>
</evidence>
<keyword evidence="2" id="KW-0479">Metal-binding</keyword>
<comment type="caution">
    <text evidence="6">The sequence shown here is derived from an EMBL/GenBank/DDBJ whole genome shotgun (WGS) entry which is preliminary data.</text>
</comment>